<accession>A0A2I1IED8</accession>
<feature type="region of interest" description="Disordered" evidence="1">
    <location>
        <begin position="1"/>
        <end position="31"/>
    </location>
</feature>
<organism evidence="3 4">
    <name type="scientific">Brevibacterium ravenspurgense</name>
    <dbReference type="NCBI Taxonomy" id="479117"/>
    <lineage>
        <taxon>Bacteria</taxon>
        <taxon>Bacillati</taxon>
        <taxon>Actinomycetota</taxon>
        <taxon>Actinomycetes</taxon>
        <taxon>Micrococcales</taxon>
        <taxon>Brevibacteriaceae</taxon>
        <taxon>Brevibacterium</taxon>
    </lineage>
</organism>
<comment type="caution">
    <text evidence="3">The sequence shown here is derived from an EMBL/GenBank/DDBJ whole genome shotgun (WGS) entry which is preliminary data.</text>
</comment>
<dbReference type="RefSeq" id="WP_101672994.1">
    <property type="nucleotide sequence ID" value="NZ_PKGO01000011.1"/>
</dbReference>
<feature type="region of interest" description="Disordered" evidence="1">
    <location>
        <begin position="122"/>
        <end position="211"/>
    </location>
</feature>
<keyword evidence="2" id="KW-0472">Membrane</keyword>
<feature type="compositionally biased region" description="Basic and acidic residues" evidence="1">
    <location>
        <begin position="191"/>
        <end position="201"/>
    </location>
</feature>
<keyword evidence="2" id="KW-1133">Transmembrane helix</keyword>
<sequence length="350" mass="35470">MNSHSSSTTRSPQETARGAQNAAPTREAAVDGAHGGAEVGAGVDTRNVRRALGIGVLFFGLATIVTLFFALFTALTWAVPVLSAAMALSCVLVVIAINGEASEGAVARRSAPVASTAQAEAEAGKSAAAPTAKAAGPAPSAKAPAAKAEPAAAAAATETPSVKVTPQVPAQKGQTSGTSSVSKLMSNRSGAARETRAERVRRLAASSMRRNDVPSREVLDLEAPTGEIPVVSTGEKRVREVVASSEFAPRPVPEPTYVKVARAAGGAGAEDGATASAAERESAAEHFAAAEGTVPELVDAAKEDDGTAALKHGRKAIRADKQVAKPGAVSRAAEDAAYEKVNDLLARRRA</sequence>
<feature type="region of interest" description="Disordered" evidence="1">
    <location>
        <begin position="265"/>
        <end position="285"/>
    </location>
</feature>
<evidence type="ECO:0000256" key="1">
    <source>
        <dbReference type="SAM" id="MobiDB-lite"/>
    </source>
</evidence>
<reference evidence="3 4" key="1">
    <citation type="submission" date="2017-12" db="EMBL/GenBank/DDBJ databases">
        <title>Phylogenetic diversity of female urinary microbiome.</title>
        <authorList>
            <person name="Thomas-White K."/>
            <person name="Wolfe A.J."/>
        </authorList>
    </citation>
    <scope>NUCLEOTIDE SEQUENCE [LARGE SCALE GENOMIC DNA]</scope>
    <source>
        <strain evidence="3 4">UMB0426</strain>
    </source>
</reference>
<dbReference type="AlphaFoldDB" id="A0A2I1IED8"/>
<proteinExistence type="predicted"/>
<feature type="transmembrane region" description="Helical" evidence="2">
    <location>
        <begin position="77"/>
        <end position="99"/>
    </location>
</feature>
<dbReference type="STRING" id="1176165.GCA_001584405_00717"/>
<feature type="compositionally biased region" description="Polar residues" evidence="1">
    <location>
        <begin position="172"/>
        <end position="189"/>
    </location>
</feature>
<feature type="transmembrane region" description="Helical" evidence="2">
    <location>
        <begin position="51"/>
        <end position="71"/>
    </location>
</feature>
<evidence type="ECO:0000313" key="3">
    <source>
        <dbReference type="EMBL" id="PKY69496.1"/>
    </source>
</evidence>
<evidence type="ECO:0000256" key="2">
    <source>
        <dbReference type="SAM" id="Phobius"/>
    </source>
</evidence>
<evidence type="ECO:0000313" key="4">
    <source>
        <dbReference type="Proteomes" id="UP000242755"/>
    </source>
</evidence>
<name>A0A2I1IED8_9MICO</name>
<dbReference type="EMBL" id="PKGO01000011">
    <property type="protein sequence ID" value="PKY69496.1"/>
    <property type="molecule type" value="Genomic_DNA"/>
</dbReference>
<protein>
    <submittedName>
        <fullName evidence="3">Uncharacterized protein</fullName>
    </submittedName>
</protein>
<gene>
    <name evidence="3" type="ORF">CYJ40_10225</name>
</gene>
<feature type="compositionally biased region" description="Polar residues" evidence="1">
    <location>
        <begin position="1"/>
        <end position="14"/>
    </location>
</feature>
<dbReference type="Proteomes" id="UP000242755">
    <property type="component" value="Unassembled WGS sequence"/>
</dbReference>
<feature type="compositionally biased region" description="Low complexity" evidence="1">
    <location>
        <begin position="122"/>
        <end position="160"/>
    </location>
</feature>
<keyword evidence="2" id="KW-0812">Transmembrane</keyword>